<dbReference type="InterPro" id="IPR020616">
    <property type="entry name" value="Thiolase_N"/>
</dbReference>
<dbReference type="InterPro" id="IPR016039">
    <property type="entry name" value="Thiolase-like"/>
</dbReference>
<dbReference type="EC" id="2.3.1.9" evidence="8"/>
<proteinExistence type="inferred from homology"/>
<dbReference type="Pfam" id="PF02803">
    <property type="entry name" value="Thiolase_C"/>
    <property type="match status" value="1"/>
</dbReference>
<dbReference type="Pfam" id="PF00108">
    <property type="entry name" value="Thiolase_N"/>
    <property type="match status" value="1"/>
</dbReference>
<dbReference type="PROSITE" id="PS00098">
    <property type="entry name" value="THIOLASE_1"/>
    <property type="match status" value="1"/>
</dbReference>
<keyword evidence="2 5" id="KW-0808">Transferase</keyword>
<feature type="active site" description="Proton acceptor" evidence="4">
    <location>
        <position position="379"/>
    </location>
</feature>
<dbReference type="RefSeq" id="WP_024975561.1">
    <property type="nucleotide sequence ID" value="NZ_CATZAT010000002.1"/>
</dbReference>
<organism evidence="8 9">
    <name type="scientific">Ralstonia holmesii</name>
    <dbReference type="NCBI Taxonomy" id="3058602"/>
    <lineage>
        <taxon>Bacteria</taxon>
        <taxon>Pseudomonadati</taxon>
        <taxon>Pseudomonadota</taxon>
        <taxon>Betaproteobacteria</taxon>
        <taxon>Burkholderiales</taxon>
        <taxon>Burkholderiaceae</taxon>
        <taxon>Ralstonia</taxon>
    </lineage>
</organism>
<dbReference type="InterPro" id="IPR020615">
    <property type="entry name" value="Thiolase_acyl_enz_int_AS"/>
</dbReference>
<dbReference type="PANTHER" id="PTHR18919">
    <property type="entry name" value="ACETYL-COA C-ACYLTRANSFERASE"/>
    <property type="match status" value="1"/>
</dbReference>
<dbReference type="PROSITE" id="PS00737">
    <property type="entry name" value="THIOLASE_2"/>
    <property type="match status" value="1"/>
</dbReference>
<dbReference type="InterPro" id="IPR020610">
    <property type="entry name" value="Thiolase_AS"/>
</dbReference>
<feature type="domain" description="Thiolase C-terminal" evidence="7">
    <location>
        <begin position="270"/>
        <end position="392"/>
    </location>
</feature>
<evidence type="ECO:0000259" key="6">
    <source>
        <dbReference type="Pfam" id="PF00108"/>
    </source>
</evidence>
<evidence type="ECO:0000256" key="3">
    <source>
        <dbReference type="ARBA" id="ARBA00023315"/>
    </source>
</evidence>
<dbReference type="PANTHER" id="PTHR18919:SF107">
    <property type="entry name" value="ACETYL-COA ACETYLTRANSFERASE, CYTOSOLIC"/>
    <property type="match status" value="1"/>
</dbReference>
<evidence type="ECO:0000313" key="9">
    <source>
        <dbReference type="Proteomes" id="UP001189663"/>
    </source>
</evidence>
<keyword evidence="3 5" id="KW-0012">Acyltransferase</keyword>
<reference evidence="8 9" key="1">
    <citation type="submission" date="2023-07" db="EMBL/GenBank/DDBJ databases">
        <authorList>
            <person name="Peeters C."/>
        </authorList>
    </citation>
    <scope>NUCLEOTIDE SEQUENCE [LARGE SCALE GENOMIC DNA]</scope>
    <source>
        <strain evidence="8 9">LMG 18096</strain>
    </source>
</reference>
<dbReference type="InterPro" id="IPR020617">
    <property type="entry name" value="Thiolase_C"/>
</dbReference>
<evidence type="ECO:0000313" key="8">
    <source>
        <dbReference type="EMBL" id="CAJ0785375.1"/>
    </source>
</evidence>
<keyword evidence="9" id="KW-1185">Reference proteome</keyword>
<dbReference type="Proteomes" id="UP001189663">
    <property type="component" value="Unassembled WGS sequence"/>
</dbReference>
<feature type="active site" description="Acyl-thioester intermediate" evidence="4">
    <location>
        <position position="88"/>
    </location>
</feature>
<dbReference type="GO" id="GO:0044281">
    <property type="term" value="P:small molecule metabolic process"/>
    <property type="evidence" value="ECO:0007669"/>
    <property type="project" value="UniProtKB-ARBA"/>
</dbReference>
<dbReference type="PIRSF" id="PIRSF000429">
    <property type="entry name" value="Ac-CoA_Ac_transf"/>
    <property type="match status" value="1"/>
</dbReference>
<sequence length="393" mass="40529">MTDVVIVSAVRTAVGKFGGSLAKIAAPELGAAVIREALARAKVAPDQVSEVIMGQVLTAGSGQNPARQSVIKAGLPNMVPGLTINKVCGSGLKAVMLAANAIMAGDAEIVVAGGQENMSAAPHVLPGSRDGFRMGDAKLIDSMIVDGLWDVYNQYHMGITAENVAKEYGITREAQDEFAVASQNKAEAAQKSGRFNDEIVPILIPQRKGDPIAFTQDEFVRHGATLESMVGLKPAFDKAGTVTAANASGLNDGAAAVVVMSAAKAKELGLTPLATIRAYASAGLDPKVMGMGPVPASQRCLSRAGWSVGDLDLMEINEAFAAQALAVHQQMGWDTSKVNVNGGAIAIGHPIGASGCRILVTLLHEMQKRDAKKGLASLCIGGGMGVALAVERP</sequence>
<evidence type="ECO:0000256" key="2">
    <source>
        <dbReference type="ARBA" id="ARBA00022679"/>
    </source>
</evidence>
<dbReference type="InterPro" id="IPR020613">
    <property type="entry name" value="Thiolase_CS"/>
</dbReference>
<feature type="domain" description="Thiolase N-terminal" evidence="6">
    <location>
        <begin position="4"/>
        <end position="262"/>
    </location>
</feature>
<evidence type="ECO:0000259" key="7">
    <source>
        <dbReference type="Pfam" id="PF02803"/>
    </source>
</evidence>
<dbReference type="Gene3D" id="3.40.47.10">
    <property type="match status" value="2"/>
</dbReference>
<dbReference type="NCBIfam" id="TIGR01930">
    <property type="entry name" value="AcCoA-C-Actrans"/>
    <property type="match status" value="1"/>
</dbReference>
<dbReference type="EMBL" id="CATZAT010000002">
    <property type="protein sequence ID" value="CAJ0785375.1"/>
    <property type="molecule type" value="Genomic_DNA"/>
</dbReference>
<dbReference type="GO" id="GO:0003985">
    <property type="term" value="F:acetyl-CoA C-acetyltransferase activity"/>
    <property type="evidence" value="ECO:0007669"/>
    <property type="project" value="UniProtKB-EC"/>
</dbReference>
<comment type="caution">
    <text evidence="8">The sequence shown here is derived from an EMBL/GenBank/DDBJ whole genome shotgun (WGS) entry which is preliminary data.</text>
</comment>
<dbReference type="SUPFAM" id="SSF53901">
    <property type="entry name" value="Thiolase-like"/>
    <property type="match status" value="2"/>
</dbReference>
<evidence type="ECO:0000256" key="4">
    <source>
        <dbReference type="PIRSR" id="PIRSR000429-1"/>
    </source>
</evidence>
<dbReference type="PROSITE" id="PS00099">
    <property type="entry name" value="THIOLASE_3"/>
    <property type="match status" value="1"/>
</dbReference>
<evidence type="ECO:0000256" key="5">
    <source>
        <dbReference type="RuleBase" id="RU003557"/>
    </source>
</evidence>
<comment type="similarity">
    <text evidence="1 5">Belongs to the thiolase-like superfamily. Thiolase family.</text>
</comment>
<dbReference type="FunFam" id="3.40.47.10:FF:000010">
    <property type="entry name" value="Acetyl-CoA acetyltransferase (Thiolase)"/>
    <property type="match status" value="1"/>
</dbReference>
<dbReference type="AlphaFoldDB" id="A0ABC8Q9L8"/>
<protein>
    <submittedName>
        <fullName evidence="8">Acetyl-CoA acetyltransferase</fullName>
        <ecNumber evidence="8">2.3.1.9</ecNumber>
    </submittedName>
</protein>
<dbReference type="CDD" id="cd00751">
    <property type="entry name" value="thiolase"/>
    <property type="match status" value="1"/>
</dbReference>
<dbReference type="InterPro" id="IPR002155">
    <property type="entry name" value="Thiolase"/>
</dbReference>
<accession>A0ABC8Q9L8</accession>
<gene>
    <name evidence="8" type="primary">phaA</name>
    <name evidence="8" type="ORF">LMG18096_01663</name>
</gene>
<feature type="active site" description="Proton acceptor" evidence="4">
    <location>
        <position position="349"/>
    </location>
</feature>
<evidence type="ECO:0000256" key="1">
    <source>
        <dbReference type="ARBA" id="ARBA00010982"/>
    </source>
</evidence>
<name>A0ABC8Q9L8_9RALS</name>